<keyword evidence="13" id="KW-1185">Reference proteome</keyword>
<dbReference type="STRING" id="585394.RHOM_04505"/>
<dbReference type="InterPro" id="IPR017871">
    <property type="entry name" value="ABC_transporter-like_CS"/>
</dbReference>
<dbReference type="BioCyc" id="RHOM585394:G1H02-915-MONOMER"/>
<dbReference type="eggNOG" id="COG1122">
    <property type="taxonomic scope" value="Bacteria"/>
</dbReference>
<feature type="domain" description="ABC transporter" evidence="11">
    <location>
        <begin position="5"/>
        <end position="246"/>
    </location>
</feature>
<evidence type="ECO:0000313" key="13">
    <source>
        <dbReference type="Proteomes" id="UP000008178"/>
    </source>
</evidence>
<dbReference type="PROSITE" id="PS50893">
    <property type="entry name" value="ABC_TRANSPORTER_2"/>
    <property type="match status" value="2"/>
</dbReference>
<evidence type="ECO:0000259" key="11">
    <source>
        <dbReference type="PROSITE" id="PS50893"/>
    </source>
</evidence>
<dbReference type="NCBIfam" id="NF010167">
    <property type="entry name" value="PRK13648.1"/>
    <property type="match status" value="2"/>
</dbReference>
<evidence type="ECO:0000313" key="12">
    <source>
        <dbReference type="EMBL" id="AEN96023.1"/>
    </source>
</evidence>
<dbReference type="Gene3D" id="3.40.50.300">
    <property type="entry name" value="P-loop containing nucleotide triphosphate hydrolases"/>
    <property type="match status" value="2"/>
</dbReference>
<dbReference type="InterPro" id="IPR003593">
    <property type="entry name" value="AAA+_ATPase"/>
</dbReference>
<dbReference type="FunFam" id="3.40.50.300:FF:000224">
    <property type="entry name" value="Energy-coupling factor transporter ATP-binding protein EcfA"/>
    <property type="match status" value="1"/>
</dbReference>
<dbReference type="PROSITE" id="PS00211">
    <property type="entry name" value="ABC_TRANSPORTER_1"/>
    <property type="match status" value="2"/>
</dbReference>
<comment type="function">
    <text evidence="10">Probably part of an ABC transporter complex. Responsible for energy coupling to the transport system.</text>
</comment>
<dbReference type="GO" id="GO:0016887">
    <property type="term" value="F:ATP hydrolysis activity"/>
    <property type="evidence" value="ECO:0007669"/>
    <property type="project" value="InterPro"/>
</dbReference>
<evidence type="ECO:0000256" key="1">
    <source>
        <dbReference type="ARBA" id="ARBA00004202"/>
    </source>
</evidence>
<evidence type="ECO:0000256" key="3">
    <source>
        <dbReference type="ARBA" id="ARBA00022448"/>
    </source>
</evidence>
<dbReference type="HOGENOM" id="CLU_000604_86_7_9"/>
<dbReference type="GO" id="GO:0005524">
    <property type="term" value="F:ATP binding"/>
    <property type="evidence" value="ECO:0007669"/>
    <property type="project" value="UniProtKB-KW"/>
</dbReference>
<comment type="subcellular location">
    <subcellularLocation>
        <location evidence="1">Cell membrane</location>
        <topology evidence="1">Peripheral membrane protein</topology>
    </subcellularLocation>
</comment>
<keyword evidence="5" id="KW-0677">Repeat</keyword>
<comment type="similarity">
    <text evidence="2">Belongs to the ABC transporter superfamily.</text>
</comment>
<dbReference type="GO" id="GO:0042626">
    <property type="term" value="F:ATPase-coupled transmembrane transporter activity"/>
    <property type="evidence" value="ECO:0007669"/>
    <property type="project" value="TreeGrafter"/>
</dbReference>
<proteinExistence type="inferred from homology"/>
<reference evidence="12 13" key="1">
    <citation type="journal article" date="2015" name="Genome Announc.">
        <title>Complete genome sequence of the human gut symbiont Roseburia hominis.</title>
        <authorList>
            <person name="Travis A.J."/>
            <person name="Kelly D."/>
            <person name="Flint H.J."/>
            <person name="Aminov R.I."/>
        </authorList>
    </citation>
    <scope>NUCLEOTIDE SEQUENCE [LARGE SCALE GENOMIC DNA]</scope>
    <source>
        <strain evidence="13">DSM 16839 / JCM 17582 / NCIMB 14029 / A2-183</strain>
    </source>
</reference>
<dbReference type="InterPro" id="IPR027417">
    <property type="entry name" value="P-loop_NTPase"/>
</dbReference>
<feature type="domain" description="ABC transporter" evidence="11">
    <location>
        <begin position="301"/>
        <end position="535"/>
    </location>
</feature>
<dbReference type="InterPro" id="IPR003439">
    <property type="entry name" value="ABC_transporter-like_ATP-bd"/>
</dbReference>
<accession>G2T278</accession>
<name>G2T278_ROSHA</name>
<dbReference type="InterPro" id="IPR022216">
    <property type="entry name" value="ABC_Co_transporter"/>
</dbReference>
<keyword evidence="4" id="KW-1003">Cell membrane</keyword>
<sequence length="574" mass="63367">MEPIIEFQNFSFKYRSQKEPTLKDINLAIYPGEKVLIVGPSGSGKSTLAHCINGLVPFSYAGDITGTYRIKGEDPAKLGIFGLSKSVGTVLQDTDGQFIGLTVAEDIAFALENDRVEYHEMRGRVDKAADAVDVKDLLDHAPGALSGGQKQRVSMAGVLVCDVDILLFDEPLANLDPATGKRTIALIDELQKAKGATILIIEHRLEDALYRDVDRIIVVGEGKIVADTTPDELLAANVLAEEGIREPLYITALKHAGCEIRPETHPAHVETMELSGYKEALCRWNEKVALPEKKPGDDVILSVENLAFSYDGRTPILTDIHMQVQKGEMLAIVGKNGAGKSTLSNLICGFLKPGQGRILFGGEDIADWSIKERGEKIGLVMQNPNQMISKPMIYDEVALGLAVRGVPEEEIKERVYATLKICGLYQFRNWPVSALSFGQKKRVTIASILVLHPQVLILDEPTAGQDYRHYTEIMEFLKKLNEEYGITIIMITHDMHLMLEYTNRAVVIADGRLLADTAPAAVLTDDAVADRAYLKKTSLYDLAVRCGIAEPTQFVERFIGYERQMRAAEREEEA</sequence>
<dbReference type="PANTHER" id="PTHR43553">
    <property type="entry name" value="HEAVY METAL TRANSPORTER"/>
    <property type="match status" value="1"/>
</dbReference>
<protein>
    <submittedName>
        <fullName evidence="12">ABC transporter</fullName>
    </submittedName>
</protein>
<dbReference type="GO" id="GO:0043190">
    <property type="term" value="C:ATP-binding cassette (ABC) transporter complex"/>
    <property type="evidence" value="ECO:0007669"/>
    <property type="project" value="TreeGrafter"/>
</dbReference>
<evidence type="ECO:0000256" key="6">
    <source>
        <dbReference type="ARBA" id="ARBA00022741"/>
    </source>
</evidence>
<dbReference type="AlphaFoldDB" id="G2T278"/>
<dbReference type="Proteomes" id="UP000008178">
    <property type="component" value="Chromosome"/>
</dbReference>
<organism evidence="12 13">
    <name type="scientific">Roseburia hominis (strain DSM 16839 / JCM 17582 / NCIMB 14029 / A2-183)</name>
    <dbReference type="NCBI Taxonomy" id="585394"/>
    <lineage>
        <taxon>Bacteria</taxon>
        <taxon>Bacillati</taxon>
        <taxon>Bacillota</taxon>
        <taxon>Clostridia</taxon>
        <taxon>Lachnospirales</taxon>
        <taxon>Lachnospiraceae</taxon>
        <taxon>Roseburia</taxon>
    </lineage>
</organism>
<dbReference type="GeneID" id="93722746"/>
<dbReference type="Pfam" id="PF00005">
    <property type="entry name" value="ABC_tran"/>
    <property type="match status" value="2"/>
</dbReference>
<dbReference type="FunFam" id="3.40.50.300:FF:001422">
    <property type="entry name" value="Cobalt ABC transporter ATP-binding protein"/>
    <property type="match status" value="1"/>
</dbReference>
<dbReference type="PANTHER" id="PTHR43553:SF26">
    <property type="entry name" value="ABC TRANSPORTER ATP-BINDING PROTEIN BC_2655-RELATED"/>
    <property type="match status" value="1"/>
</dbReference>
<evidence type="ECO:0000256" key="8">
    <source>
        <dbReference type="ARBA" id="ARBA00022967"/>
    </source>
</evidence>
<gene>
    <name evidence="12" type="ordered locus">RHOM_04505</name>
</gene>
<dbReference type="RefSeq" id="WP_014079068.1">
    <property type="nucleotide sequence ID" value="NC_015977.1"/>
</dbReference>
<evidence type="ECO:0000256" key="9">
    <source>
        <dbReference type="ARBA" id="ARBA00023136"/>
    </source>
</evidence>
<dbReference type="SUPFAM" id="SSF52540">
    <property type="entry name" value="P-loop containing nucleoside triphosphate hydrolases"/>
    <property type="match status" value="2"/>
</dbReference>
<keyword evidence="9" id="KW-0472">Membrane</keyword>
<keyword evidence="3" id="KW-0813">Transport</keyword>
<keyword evidence="6" id="KW-0547">Nucleotide-binding</keyword>
<evidence type="ECO:0000256" key="4">
    <source>
        <dbReference type="ARBA" id="ARBA00022475"/>
    </source>
</evidence>
<dbReference type="InterPro" id="IPR050095">
    <property type="entry name" value="ECF_ABC_transporter_ATP-bd"/>
</dbReference>
<evidence type="ECO:0000256" key="7">
    <source>
        <dbReference type="ARBA" id="ARBA00022840"/>
    </source>
</evidence>
<dbReference type="KEGG" id="rho:RHOM_04505"/>
<dbReference type="InterPro" id="IPR015856">
    <property type="entry name" value="ABC_transpr_CbiO/EcfA_su"/>
</dbReference>
<dbReference type="OrthoDB" id="501320at2"/>
<keyword evidence="7" id="KW-0067">ATP-binding</keyword>
<dbReference type="Pfam" id="PF12558">
    <property type="entry name" value="DUF3744"/>
    <property type="match status" value="1"/>
</dbReference>
<keyword evidence="8" id="KW-1278">Translocase</keyword>
<dbReference type="SMART" id="SM00382">
    <property type="entry name" value="AAA"/>
    <property type="match status" value="2"/>
</dbReference>
<evidence type="ECO:0000256" key="10">
    <source>
        <dbReference type="ARBA" id="ARBA00025157"/>
    </source>
</evidence>
<evidence type="ECO:0000256" key="2">
    <source>
        <dbReference type="ARBA" id="ARBA00005417"/>
    </source>
</evidence>
<dbReference type="EMBL" id="CP003040">
    <property type="protein sequence ID" value="AEN96023.1"/>
    <property type="molecule type" value="Genomic_DNA"/>
</dbReference>
<evidence type="ECO:0000256" key="5">
    <source>
        <dbReference type="ARBA" id="ARBA00022737"/>
    </source>
</evidence>
<dbReference type="CDD" id="cd03225">
    <property type="entry name" value="ABC_cobalt_CbiO_domain1"/>
    <property type="match status" value="2"/>
</dbReference>